<feature type="transmembrane region" description="Helical" evidence="7">
    <location>
        <begin position="236"/>
        <end position="257"/>
    </location>
</feature>
<dbReference type="Pfam" id="PF01790">
    <property type="entry name" value="LGT"/>
    <property type="match status" value="1"/>
</dbReference>
<dbReference type="Proteomes" id="UP000266260">
    <property type="component" value="Unassembled WGS sequence"/>
</dbReference>
<dbReference type="EC" id="2.5.1.145" evidence="7"/>
<comment type="catalytic activity">
    <reaction evidence="7">
        <text>L-cysteinyl-[prolipoprotein] + a 1,2-diacyl-sn-glycero-3-phospho-(1'-sn-glycerol) = an S-1,2-diacyl-sn-glyceryl-L-cysteinyl-[prolipoprotein] + sn-glycerol 1-phosphate + H(+)</text>
        <dbReference type="Rhea" id="RHEA:56712"/>
        <dbReference type="Rhea" id="RHEA-COMP:14679"/>
        <dbReference type="Rhea" id="RHEA-COMP:14680"/>
        <dbReference type="ChEBI" id="CHEBI:15378"/>
        <dbReference type="ChEBI" id="CHEBI:29950"/>
        <dbReference type="ChEBI" id="CHEBI:57685"/>
        <dbReference type="ChEBI" id="CHEBI:64716"/>
        <dbReference type="ChEBI" id="CHEBI:140658"/>
        <dbReference type="EC" id="2.5.1.145"/>
    </reaction>
</comment>
<feature type="transmembrane region" description="Helical" evidence="7">
    <location>
        <begin position="156"/>
        <end position="174"/>
    </location>
</feature>
<feature type="transmembrane region" description="Helical" evidence="7">
    <location>
        <begin position="181"/>
        <end position="198"/>
    </location>
</feature>
<feature type="transmembrane region" description="Helical" evidence="7">
    <location>
        <begin position="81"/>
        <end position="101"/>
    </location>
</feature>
<dbReference type="HAMAP" id="MF_01147">
    <property type="entry name" value="Lgt"/>
    <property type="match status" value="1"/>
</dbReference>
<evidence type="ECO:0000256" key="2">
    <source>
        <dbReference type="ARBA" id="ARBA00022475"/>
    </source>
</evidence>
<dbReference type="PANTHER" id="PTHR30589">
    <property type="entry name" value="PROLIPOPROTEIN DIACYLGLYCERYL TRANSFERASE"/>
    <property type="match status" value="1"/>
</dbReference>
<keyword evidence="6 7" id="KW-0472">Membrane</keyword>
<dbReference type="EMBL" id="QXIT01000031">
    <property type="protein sequence ID" value="RIE10274.1"/>
    <property type="molecule type" value="Genomic_DNA"/>
</dbReference>
<proteinExistence type="inferred from homology"/>
<keyword evidence="3 7" id="KW-0808">Transferase</keyword>
<dbReference type="GO" id="GO:0005886">
    <property type="term" value="C:plasma membrane"/>
    <property type="evidence" value="ECO:0007669"/>
    <property type="project" value="UniProtKB-SubCell"/>
</dbReference>
<dbReference type="PANTHER" id="PTHR30589:SF0">
    <property type="entry name" value="PHOSPHATIDYLGLYCEROL--PROLIPOPROTEIN DIACYLGLYCERYL TRANSFERASE"/>
    <property type="match status" value="1"/>
</dbReference>
<keyword evidence="5 7" id="KW-1133">Transmembrane helix</keyword>
<evidence type="ECO:0000313" key="9">
    <source>
        <dbReference type="Proteomes" id="UP000266260"/>
    </source>
</evidence>
<evidence type="ECO:0000313" key="8">
    <source>
        <dbReference type="EMBL" id="RIE10274.1"/>
    </source>
</evidence>
<evidence type="ECO:0000256" key="7">
    <source>
        <dbReference type="HAMAP-Rule" id="MF_01147"/>
    </source>
</evidence>
<accession>A0A398DGP9</accession>
<keyword evidence="4 7" id="KW-0812">Transmembrane</keyword>
<feature type="transmembrane region" description="Helical" evidence="7">
    <location>
        <begin position="113"/>
        <end position="144"/>
    </location>
</feature>
<dbReference type="GO" id="GO:0042158">
    <property type="term" value="P:lipoprotein biosynthetic process"/>
    <property type="evidence" value="ECO:0007669"/>
    <property type="project" value="UniProtKB-UniRule"/>
</dbReference>
<comment type="caution">
    <text evidence="8">The sequence shown here is derived from an EMBL/GenBank/DDBJ whole genome shotgun (WGS) entry which is preliminary data.</text>
</comment>
<sequence length="345" mass="38820">MSQRWLCCRSQLPNPELQCERVSTSSFVPFSSNSVLQHQKSRQNGLARPAFSTIILMPNAHKPTKEKSMHPIAFIIGSLTIRWYGIMIAVSIAISITVIYIESRHQGLNTDDVLDMAIVAVIGGILGARIGWIMTSPTILWYFAHPLHILAIWEGGLSYFGGILGGVISANWLIRRRRMRFWQMADIVAPLLALSFGIGKIGCWLNGCCNGTATTSELGVIFTNPSSQSDLLNQRIWPAQLFNSISGFLVFAILFWVVRKHKHYDGQVFIWYLYLYGATSFVVEFFRYIPVHVLGLTPNQWTDITIIILGIIASVILRRRPVRSMFPEESETLPETTQNSEESDG</sequence>
<feature type="transmembrane region" description="Helical" evidence="7">
    <location>
        <begin position="269"/>
        <end position="289"/>
    </location>
</feature>
<comment type="pathway">
    <text evidence="7">Protein modification; lipoprotein biosynthesis (diacylglyceryl transfer).</text>
</comment>
<name>A0A398DGP9_9BACT</name>
<gene>
    <name evidence="7 8" type="primary">lgt</name>
    <name evidence="8" type="ORF">SMC6_01425</name>
</gene>
<dbReference type="AlphaFoldDB" id="A0A398DGP9"/>
<evidence type="ECO:0000256" key="6">
    <source>
        <dbReference type="ARBA" id="ARBA00023136"/>
    </source>
</evidence>
<protein>
    <recommendedName>
        <fullName evidence="7">Phosphatidylglycerol--prolipoprotein diacylglyceryl transferase</fullName>
        <ecNumber evidence="7">2.5.1.145</ecNumber>
    </recommendedName>
</protein>
<evidence type="ECO:0000256" key="5">
    <source>
        <dbReference type="ARBA" id="ARBA00022989"/>
    </source>
</evidence>
<dbReference type="UniPathway" id="UPA00664"/>
<keyword evidence="2 7" id="KW-1003">Cell membrane</keyword>
<evidence type="ECO:0000256" key="3">
    <source>
        <dbReference type="ARBA" id="ARBA00022679"/>
    </source>
</evidence>
<feature type="transmembrane region" description="Helical" evidence="7">
    <location>
        <begin position="301"/>
        <end position="317"/>
    </location>
</feature>
<dbReference type="InterPro" id="IPR001640">
    <property type="entry name" value="Lgt"/>
</dbReference>
<comment type="similarity">
    <text evidence="1 7">Belongs to the Lgt family.</text>
</comment>
<comment type="subcellular location">
    <subcellularLocation>
        <location evidence="7">Cell membrane</location>
        <topology evidence="7">Multi-pass membrane protein</topology>
    </subcellularLocation>
</comment>
<organism evidence="8 9">
    <name type="scientific">Candidatus Cryosericum odellii</name>
    <dbReference type="NCBI Taxonomy" id="2290917"/>
    <lineage>
        <taxon>Bacteria</taxon>
        <taxon>Pseudomonadati</taxon>
        <taxon>Caldisericota/Cryosericota group</taxon>
        <taxon>Candidatus Cryosericota</taxon>
        <taxon>Candidatus Cryosericia</taxon>
        <taxon>Candidatus Cryosericales</taxon>
        <taxon>Candidatus Cryosericaceae</taxon>
        <taxon>Candidatus Cryosericum</taxon>
    </lineage>
</organism>
<keyword evidence="8" id="KW-0449">Lipoprotein</keyword>
<evidence type="ECO:0000256" key="4">
    <source>
        <dbReference type="ARBA" id="ARBA00022692"/>
    </source>
</evidence>
<keyword evidence="9" id="KW-1185">Reference proteome</keyword>
<dbReference type="GO" id="GO:0008961">
    <property type="term" value="F:phosphatidylglycerol-prolipoprotein diacylglyceryl transferase activity"/>
    <property type="evidence" value="ECO:0007669"/>
    <property type="project" value="UniProtKB-UniRule"/>
</dbReference>
<comment type="function">
    <text evidence="7">Catalyzes the transfer of the diacylglyceryl group from phosphatidylglycerol to the sulfhydryl group of the N-terminal cysteine of a prolipoprotein, the first step in the formation of mature lipoproteins.</text>
</comment>
<comment type="caution">
    <text evidence="7">Lacks conserved residue(s) required for the propagation of feature annotation.</text>
</comment>
<evidence type="ECO:0000256" key="1">
    <source>
        <dbReference type="ARBA" id="ARBA00007150"/>
    </source>
</evidence>
<dbReference type="NCBIfam" id="TIGR00544">
    <property type="entry name" value="lgt"/>
    <property type="match status" value="1"/>
</dbReference>
<reference evidence="8 9" key="1">
    <citation type="submission" date="2018-09" db="EMBL/GenBank/DDBJ databases">
        <title>Discovery and Ecogenomic Context for Candidatus Cryosericales, a Global Caldiserica Order Active in Thawing Permafrost.</title>
        <authorList>
            <person name="Martinez M.A."/>
            <person name="Woodcroft B.J."/>
            <person name="Ignacio Espinoza J.C."/>
            <person name="Zayed A."/>
            <person name="Singleton C.M."/>
            <person name="Boyd J."/>
            <person name="Li Y.-F."/>
            <person name="Purvine S."/>
            <person name="Maughan H."/>
            <person name="Hodgkins S.B."/>
            <person name="Anderson D."/>
            <person name="Sederholm M."/>
            <person name="Temperton B."/>
            <person name="Saleska S.R."/>
            <person name="Tyson G.W."/>
            <person name="Rich V.I."/>
        </authorList>
    </citation>
    <scope>NUCLEOTIDE SEQUENCE [LARGE SCALE GENOMIC DNA]</scope>
    <source>
        <strain evidence="8 9">SMC6</strain>
    </source>
</reference>